<proteinExistence type="inferred from homology"/>
<evidence type="ECO:0000313" key="9">
    <source>
        <dbReference type="EMBL" id="EEY20548.1"/>
    </source>
</evidence>
<feature type="domain" description="Rhodopsin" evidence="8">
    <location>
        <begin position="53"/>
        <end position="301"/>
    </location>
</feature>
<reference evidence="10" key="1">
    <citation type="journal article" date="2011" name="PLoS Pathog.">
        <title>Comparative genomics yields insights into niche adaptation of plant vascular wilt pathogens.</title>
        <authorList>
            <person name="Klosterman S.J."/>
            <person name="Subbarao K.V."/>
            <person name="Kang S."/>
            <person name="Veronese P."/>
            <person name="Gold S.E."/>
            <person name="Thomma B.P.H.J."/>
            <person name="Chen Z."/>
            <person name="Henrissat B."/>
            <person name="Lee Y.-H."/>
            <person name="Park J."/>
            <person name="Garcia-Pedrajas M.D."/>
            <person name="Barbara D.J."/>
            <person name="Anchieta A."/>
            <person name="de Jonge R."/>
            <person name="Santhanam P."/>
            <person name="Maruthachalam K."/>
            <person name="Atallah Z."/>
            <person name="Amyotte S.G."/>
            <person name="Paz Z."/>
            <person name="Inderbitzin P."/>
            <person name="Hayes R.J."/>
            <person name="Heiman D.I."/>
            <person name="Young S."/>
            <person name="Zeng Q."/>
            <person name="Engels R."/>
            <person name="Galagan J."/>
            <person name="Cuomo C.A."/>
            <person name="Dobinson K.F."/>
            <person name="Ma L.-J."/>
        </authorList>
    </citation>
    <scope>NUCLEOTIDE SEQUENCE [LARGE SCALE GENOMIC DNA]</scope>
    <source>
        <strain evidence="10">VaMs.102 / ATCC MYA-4576 / FGSC 10136</strain>
    </source>
</reference>
<evidence type="ECO:0000256" key="3">
    <source>
        <dbReference type="ARBA" id="ARBA00022989"/>
    </source>
</evidence>
<dbReference type="GO" id="GO:0016020">
    <property type="term" value="C:membrane"/>
    <property type="evidence" value="ECO:0007669"/>
    <property type="project" value="UniProtKB-SubCell"/>
</dbReference>
<dbReference type="HOGENOM" id="CLU_028200_12_0_1"/>
<keyword evidence="3 7" id="KW-1133">Transmembrane helix</keyword>
<dbReference type="AlphaFoldDB" id="C9SP33"/>
<evidence type="ECO:0000256" key="5">
    <source>
        <dbReference type="ARBA" id="ARBA00038359"/>
    </source>
</evidence>
<dbReference type="InterPro" id="IPR052337">
    <property type="entry name" value="SAT4-like"/>
</dbReference>
<keyword evidence="2 7" id="KW-0812">Transmembrane</keyword>
<gene>
    <name evidence="9" type="ORF">VDBG_06658</name>
</gene>
<dbReference type="EMBL" id="DS985221">
    <property type="protein sequence ID" value="EEY20548.1"/>
    <property type="molecule type" value="Genomic_DNA"/>
</dbReference>
<dbReference type="InterPro" id="IPR049326">
    <property type="entry name" value="Rhodopsin_dom_fungi"/>
</dbReference>
<name>C9SP33_VERA1</name>
<dbReference type="Proteomes" id="UP000008698">
    <property type="component" value="Unassembled WGS sequence"/>
</dbReference>
<evidence type="ECO:0000256" key="6">
    <source>
        <dbReference type="SAM" id="MobiDB-lite"/>
    </source>
</evidence>
<comment type="similarity">
    <text evidence="5">Belongs to the SAT4 family.</text>
</comment>
<evidence type="ECO:0000256" key="7">
    <source>
        <dbReference type="SAM" id="Phobius"/>
    </source>
</evidence>
<organism evidence="10">
    <name type="scientific">Verticillium alfalfae (strain VaMs.102 / ATCC MYA-4576 / FGSC 10136)</name>
    <name type="common">Verticillium wilt of alfalfa</name>
    <name type="synonym">Verticillium albo-atrum</name>
    <dbReference type="NCBI Taxonomy" id="526221"/>
    <lineage>
        <taxon>Eukaryota</taxon>
        <taxon>Fungi</taxon>
        <taxon>Dikarya</taxon>
        <taxon>Ascomycota</taxon>
        <taxon>Pezizomycotina</taxon>
        <taxon>Sordariomycetes</taxon>
        <taxon>Hypocreomycetidae</taxon>
        <taxon>Glomerellales</taxon>
        <taxon>Plectosphaerellaceae</taxon>
        <taxon>Verticillium</taxon>
    </lineage>
</organism>
<keyword evidence="4 7" id="KW-0472">Membrane</keyword>
<dbReference type="OMA" id="GVHEWDL"/>
<feature type="transmembrane region" description="Helical" evidence="7">
    <location>
        <begin position="233"/>
        <end position="258"/>
    </location>
</feature>
<dbReference type="PANTHER" id="PTHR33048">
    <property type="entry name" value="PTH11-LIKE INTEGRAL MEMBRANE PROTEIN (AFU_ORTHOLOGUE AFUA_5G11245)"/>
    <property type="match status" value="1"/>
</dbReference>
<dbReference type="PANTHER" id="PTHR33048:SF124">
    <property type="entry name" value="INTEGRAL MEMBRANE PROTEIN"/>
    <property type="match status" value="1"/>
</dbReference>
<evidence type="ECO:0000256" key="1">
    <source>
        <dbReference type="ARBA" id="ARBA00004141"/>
    </source>
</evidence>
<dbReference type="eggNOG" id="ENOG502RW31">
    <property type="taxonomic scope" value="Eukaryota"/>
</dbReference>
<dbReference type="RefSeq" id="XP_003003096.1">
    <property type="nucleotide sequence ID" value="XM_003003050.1"/>
</dbReference>
<dbReference type="KEGG" id="val:VDBG_06658"/>
<feature type="transmembrane region" description="Helical" evidence="7">
    <location>
        <begin position="122"/>
        <end position="145"/>
    </location>
</feature>
<evidence type="ECO:0000256" key="2">
    <source>
        <dbReference type="ARBA" id="ARBA00022692"/>
    </source>
</evidence>
<feature type="transmembrane region" description="Helical" evidence="7">
    <location>
        <begin position="76"/>
        <end position="102"/>
    </location>
</feature>
<feature type="transmembrane region" description="Helical" evidence="7">
    <location>
        <begin position="36"/>
        <end position="55"/>
    </location>
</feature>
<accession>C9SP33</accession>
<dbReference type="OrthoDB" id="5342292at2759"/>
<comment type="subcellular location">
    <subcellularLocation>
        <location evidence="1">Membrane</location>
        <topology evidence="1">Multi-pass membrane protein</topology>
    </subcellularLocation>
</comment>
<dbReference type="GeneID" id="9537139"/>
<feature type="region of interest" description="Disordered" evidence="6">
    <location>
        <begin position="359"/>
        <end position="388"/>
    </location>
</feature>
<sequence>MSGIPVVNGVEVLVPAPPGYVVDFDNPQRQYVMEHYLIFGIMGPLAFIALMQRFYTKIFLAKGLQIDDGKSNDSPVATFAFMFLAWVSSVATQAGMVHTVAMKALGCHMWEVPLETYKTSTLITYVTAGVFMLCNGFTKLSLLTFYLHLSPQRWWRIAVWTSIVVVALYTLIITVMLFVHCTPVSKAYDVLMVGGSCINVGILYIATAVSNIVTDILLFVLPIPMVVRLRMGIFPKIGAIVIFAIGSMTVGTSIVRLVFLLDVLATQDLTWDAARANIWSLIEANLFIICGSMPTLRKFFKHFAPKLMGASSTNMSGPNYASGYANKEMNTAPNAFSRKVRSQYDRYEDNEMQVFRSMDRDEDNKSPNNVHQISVDGGGDVQPDNNSEKAILQTKTFTVRYD</sequence>
<evidence type="ECO:0000259" key="8">
    <source>
        <dbReference type="Pfam" id="PF20684"/>
    </source>
</evidence>
<dbReference type="Pfam" id="PF20684">
    <property type="entry name" value="Fung_rhodopsin"/>
    <property type="match status" value="1"/>
</dbReference>
<evidence type="ECO:0000256" key="4">
    <source>
        <dbReference type="ARBA" id="ARBA00023136"/>
    </source>
</evidence>
<feature type="transmembrane region" description="Helical" evidence="7">
    <location>
        <begin position="200"/>
        <end position="221"/>
    </location>
</feature>
<evidence type="ECO:0000313" key="10">
    <source>
        <dbReference type="Proteomes" id="UP000008698"/>
    </source>
</evidence>
<keyword evidence="10" id="KW-1185">Reference proteome</keyword>
<protein>
    <recommendedName>
        <fullName evidence="8">Rhodopsin domain-containing protein</fullName>
    </recommendedName>
</protein>
<feature type="transmembrane region" description="Helical" evidence="7">
    <location>
        <begin position="157"/>
        <end position="180"/>
    </location>
</feature>